<protein>
    <submittedName>
        <fullName evidence="2">PepSY domain-containing protein</fullName>
    </submittedName>
</protein>
<evidence type="ECO:0000313" key="3">
    <source>
        <dbReference type="Proteomes" id="UP001148125"/>
    </source>
</evidence>
<organism evidence="2 3">
    <name type="scientific">Alkalihalobacterium chitinilyticum</name>
    <dbReference type="NCBI Taxonomy" id="2980103"/>
    <lineage>
        <taxon>Bacteria</taxon>
        <taxon>Bacillati</taxon>
        <taxon>Bacillota</taxon>
        <taxon>Bacilli</taxon>
        <taxon>Bacillales</taxon>
        <taxon>Bacillaceae</taxon>
        <taxon>Alkalihalobacterium</taxon>
    </lineage>
</organism>
<dbReference type="EMBL" id="JAOTPO010000022">
    <property type="protein sequence ID" value="MDE5415863.1"/>
    <property type="molecule type" value="Genomic_DNA"/>
</dbReference>
<accession>A0ABT5VK82</accession>
<keyword evidence="3" id="KW-1185">Reference proteome</keyword>
<evidence type="ECO:0000259" key="1">
    <source>
        <dbReference type="Pfam" id="PF03413"/>
    </source>
</evidence>
<name>A0ABT5VK82_9BACI</name>
<sequence length="100" mass="11162">MKRFALGIGVGLVAGLLLRSKIGQDLIAPERALKQVKNKLSHSFNVTGSWIHMIPETWNKNQLEYTVYRGGLTASTENDENLQYDFIVDAKTGTILDVNQ</sequence>
<proteinExistence type="predicted"/>
<dbReference type="InterPro" id="IPR025711">
    <property type="entry name" value="PepSY"/>
</dbReference>
<dbReference type="Pfam" id="PF03413">
    <property type="entry name" value="PepSY"/>
    <property type="match status" value="1"/>
</dbReference>
<dbReference type="RefSeq" id="WP_275120493.1">
    <property type="nucleotide sequence ID" value="NZ_JAOTPO010000022.1"/>
</dbReference>
<reference evidence="2" key="1">
    <citation type="submission" date="2024-05" db="EMBL/GenBank/DDBJ databases">
        <title>Alkalihalobacillus sp. strain MEB203 novel alkaliphilic bacterium from Lonar Lake, India.</title>
        <authorList>
            <person name="Joshi A."/>
            <person name="Thite S."/>
            <person name="Mengade P."/>
        </authorList>
    </citation>
    <scope>NUCLEOTIDE SEQUENCE</scope>
    <source>
        <strain evidence="2">MEB 203</strain>
    </source>
</reference>
<dbReference type="Proteomes" id="UP001148125">
    <property type="component" value="Unassembled WGS sequence"/>
</dbReference>
<feature type="domain" description="PepSY" evidence="1">
    <location>
        <begin position="27"/>
        <end position="98"/>
    </location>
</feature>
<comment type="caution">
    <text evidence="2">The sequence shown here is derived from an EMBL/GenBank/DDBJ whole genome shotgun (WGS) entry which is preliminary data.</text>
</comment>
<gene>
    <name evidence="2" type="ORF">N7Z68_21160</name>
</gene>
<evidence type="ECO:0000313" key="2">
    <source>
        <dbReference type="EMBL" id="MDE5415863.1"/>
    </source>
</evidence>